<dbReference type="EMBL" id="CAJVPQ010006616">
    <property type="protein sequence ID" value="CAG8687496.1"/>
    <property type="molecule type" value="Genomic_DNA"/>
</dbReference>
<feature type="non-terminal residue" evidence="1">
    <location>
        <position position="1"/>
    </location>
</feature>
<keyword evidence="2" id="KW-1185">Reference proteome</keyword>
<name>A0A9N9EN07_9GLOM</name>
<proteinExistence type="predicted"/>
<dbReference type="Proteomes" id="UP000789570">
    <property type="component" value="Unassembled WGS sequence"/>
</dbReference>
<sequence length="69" mass="8373">DIYYRNEEPGRYNFDKSWLFYPDVYWVTHWESNKLISGKDPLPEDYDFVGACVLCSAKVWFFYMPHGHE</sequence>
<evidence type="ECO:0000313" key="1">
    <source>
        <dbReference type="EMBL" id="CAG8687496.1"/>
    </source>
</evidence>
<comment type="caution">
    <text evidence="1">The sequence shown here is derived from an EMBL/GenBank/DDBJ whole genome shotgun (WGS) entry which is preliminary data.</text>
</comment>
<organism evidence="1 2">
    <name type="scientific">Funneliformis caledonium</name>
    <dbReference type="NCBI Taxonomy" id="1117310"/>
    <lineage>
        <taxon>Eukaryota</taxon>
        <taxon>Fungi</taxon>
        <taxon>Fungi incertae sedis</taxon>
        <taxon>Mucoromycota</taxon>
        <taxon>Glomeromycotina</taxon>
        <taxon>Glomeromycetes</taxon>
        <taxon>Glomerales</taxon>
        <taxon>Glomeraceae</taxon>
        <taxon>Funneliformis</taxon>
    </lineage>
</organism>
<protein>
    <submittedName>
        <fullName evidence="1">13238_t:CDS:1</fullName>
    </submittedName>
</protein>
<accession>A0A9N9EN07</accession>
<reference evidence="1" key="1">
    <citation type="submission" date="2021-06" db="EMBL/GenBank/DDBJ databases">
        <authorList>
            <person name="Kallberg Y."/>
            <person name="Tangrot J."/>
            <person name="Rosling A."/>
        </authorList>
    </citation>
    <scope>NUCLEOTIDE SEQUENCE</scope>
    <source>
        <strain evidence="1">UK204</strain>
    </source>
</reference>
<evidence type="ECO:0000313" key="2">
    <source>
        <dbReference type="Proteomes" id="UP000789570"/>
    </source>
</evidence>
<gene>
    <name evidence="1" type="ORF">FCALED_LOCUS12780</name>
</gene>
<dbReference type="AlphaFoldDB" id="A0A9N9EN07"/>